<dbReference type="Pfam" id="PF07973">
    <property type="entry name" value="tRNA_SAD"/>
    <property type="match status" value="1"/>
</dbReference>
<dbReference type="FunFam" id="3.30.54.20:FF:000003">
    <property type="entry name" value="Threonine--tRNA ligase"/>
    <property type="match status" value="1"/>
</dbReference>
<evidence type="ECO:0000256" key="9">
    <source>
        <dbReference type="ARBA" id="ARBA00022840"/>
    </source>
</evidence>
<dbReference type="PANTHER" id="PTHR11451:SF44">
    <property type="entry name" value="THREONINE--TRNA LIGASE, CHLOROPLASTIC_MITOCHONDRIAL 2"/>
    <property type="match status" value="1"/>
</dbReference>
<evidence type="ECO:0000256" key="6">
    <source>
        <dbReference type="ARBA" id="ARBA00022723"/>
    </source>
</evidence>
<dbReference type="SUPFAM" id="SSF55186">
    <property type="entry name" value="ThrRS/AlaRS common domain"/>
    <property type="match status" value="1"/>
</dbReference>
<keyword evidence="7 14" id="KW-0547">Nucleotide-binding</keyword>
<keyword evidence="5 14" id="KW-0436">Ligase</keyword>
<dbReference type="NCBIfam" id="TIGR00418">
    <property type="entry name" value="thrS"/>
    <property type="match status" value="1"/>
</dbReference>
<evidence type="ECO:0000256" key="3">
    <source>
        <dbReference type="ARBA" id="ARBA00022490"/>
    </source>
</evidence>
<keyword evidence="9 14" id="KW-0067">ATP-binding</keyword>
<evidence type="ECO:0000256" key="12">
    <source>
        <dbReference type="ARBA" id="ARBA00023146"/>
    </source>
</evidence>
<keyword evidence="4 14" id="KW-0820">tRNA-binding</keyword>
<keyword evidence="18" id="KW-1185">Reference proteome</keyword>
<dbReference type="Proteomes" id="UP000295705">
    <property type="component" value="Unassembled WGS sequence"/>
</dbReference>
<organism evidence="17 18">
    <name type="scientific">Actinomycetospora succinea</name>
    <dbReference type="NCBI Taxonomy" id="663603"/>
    <lineage>
        <taxon>Bacteria</taxon>
        <taxon>Bacillati</taxon>
        <taxon>Actinomycetota</taxon>
        <taxon>Actinomycetes</taxon>
        <taxon>Pseudonocardiales</taxon>
        <taxon>Pseudonocardiaceae</taxon>
        <taxon>Actinomycetospora</taxon>
    </lineage>
</organism>
<dbReference type="CDD" id="cd00860">
    <property type="entry name" value="ThrRS_anticodon"/>
    <property type="match status" value="1"/>
</dbReference>
<dbReference type="FunFam" id="3.30.980.10:FF:000005">
    <property type="entry name" value="Threonyl-tRNA synthetase, mitochondrial"/>
    <property type="match status" value="1"/>
</dbReference>
<dbReference type="PROSITE" id="PS51880">
    <property type="entry name" value="TGS"/>
    <property type="match status" value="1"/>
</dbReference>
<keyword evidence="12 14" id="KW-0030">Aminoacyl-tRNA synthetase</keyword>
<evidence type="ECO:0000256" key="8">
    <source>
        <dbReference type="ARBA" id="ARBA00022833"/>
    </source>
</evidence>
<dbReference type="InterPro" id="IPR012947">
    <property type="entry name" value="tRNA_SAD"/>
</dbReference>
<dbReference type="AlphaFoldDB" id="A0A4R6UKY9"/>
<keyword evidence="3 14" id="KW-0963">Cytoplasm</keyword>
<dbReference type="FunFam" id="3.30.930.10:FF:000019">
    <property type="entry name" value="Threonine--tRNA ligase"/>
    <property type="match status" value="1"/>
</dbReference>
<reference evidence="17 18" key="1">
    <citation type="submission" date="2019-03" db="EMBL/GenBank/DDBJ databases">
        <title>Genomic Encyclopedia of Type Strains, Phase IV (KMG-IV): sequencing the most valuable type-strain genomes for metagenomic binning, comparative biology and taxonomic classification.</title>
        <authorList>
            <person name="Goeker M."/>
        </authorList>
    </citation>
    <scope>NUCLEOTIDE SEQUENCE [LARGE SCALE GENOMIC DNA]</scope>
    <source>
        <strain evidence="17 18">DSM 45775</strain>
    </source>
</reference>
<dbReference type="RefSeq" id="WP_133829723.1">
    <property type="nucleotide sequence ID" value="NZ_BAABHR010000039.1"/>
</dbReference>
<dbReference type="Gene3D" id="3.40.50.800">
    <property type="entry name" value="Anticodon-binding domain"/>
    <property type="match status" value="1"/>
</dbReference>
<sequence>MSSLAPPQPLVADSVRVTAGTTAGQAVREAGLPTTGPQTVVVVRDADGALKDLAWSPAEDADVQPVAADTEDGRAVIRHSAAHVLAQAVQQMFPEAKLGIGPPVTDGFYYDFAVDRPFTPEDLEALEKAMRKIIKAKQRFVRREYASLDAAREELAGEPFKLELVDLKGAADDSVDTSEVMEVGEGSLTAYDNVHAHTGERVWGDLCRGPHIPTTGFIPAFKITRSAAAYWRGDQRNAQLQRIYGTAWESPEAQDAYLERVAEAERRDHRRLGAELDLFSFPDEIGSGLPVFHPKGGIVRKELEDYSRKRHAEAGYEFVNTPHATKGDLFQTSGHLDWYREGMFPAMHLDAEYGDDGEVKRQGVDYYLKPMNCPMHNLIYRARGRSYRELPLRLFEFGTVYRYEKSGVVHGLTRARGFTQDDAHIYCTRDQMRDEIRSLLQFVLDLLRDYGLDDFYLELSTRNPEKSIGSDEAWEEATTVLREVAEGAGLDLVLDPGGAAFYAPKISVQAKDAIGRTWQMSTIQVDLMLPDRFELEYTAPDGSRQRPVMIHRALFGSIERFFGVLTEHYAGAFPAWLAPVQVVGIPVSGDQADYVAEVAARLRAEGLRVEVDDSDDRMQKKIRTHTLQKVPFLLLAGGKDVDAGAVSFRFRDGSQRNAVPVDDAVAAVVDWVRRRENASPDAEKFTP</sequence>
<evidence type="ECO:0000313" key="17">
    <source>
        <dbReference type="EMBL" id="TDQ47282.1"/>
    </source>
</evidence>
<evidence type="ECO:0000256" key="2">
    <source>
        <dbReference type="ARBA" id="ARBA00008226"/>
    </source>
</evidence>
<dbReference type="Gene3D" id="3.30.54.20">
    <property type="match status" value="1"/>
</dbReference>
<dbReference type="HAMAP" id="MF_00184">
    <property type="entry name" value="Thr_tRNA_synth"/>
    <property type="match status" value="1"/>
</dbReference>
<comment type="similarity">
    <text evidence="2 14">Belongs to the class-II aminoacyl-tRNA synthetase family.</text>
</comment>
<dbReference type="FunFam" id="3.40.50.800:FF:000001">
    <property type="entry name" value="Threonine--tRNA ligase"/>
    <property type="match status" value="1"/>
</dbReference>
<protein>
    <recommendedName>
        <fullName evidence="14">Threonine--tRNA ligase</fullName>
        <ecNumber evidence="14">6.1.1.3</ecNumber>
    </recommendedName>
    <alternativeName>
        <fullName evidence="14">Threonyl-tRNA synthetase</fullName>
        <shortName evidence="14">ThrRS</shortName>
    </alternativeName>
</protein>
<feature type="domain" description="TGS" evidence="16">
    <location>
        <begin position="1"/>
        <end position="67"/>
    </location>
</feature>
<dbReference type="SUPFAM" id="SSF55681">
    <property type="entry name" value="Class II aaRS and biotin synthetases"/>
    <property type="match status" value="1"/>
</dbReference>
<proteinExistence type="inferred from homology"/>
<dbReference type="GO" id="GO:0005524">
    <property type="term" value="F:ATP binding"/>
    <property type="evidence" value="ECO:0007669"/>
    <property type="project" value="UniProtKB-UniRule"/>
</dbReference>
<dbReference type="InterPro" id="IPR002314">
    <property type="entry name" value="aa-tRNA-synt_IIb"/>
</dbReference>
<comment type="catalytic activity">
    <reaction evidence="13 14">
        <text>tRNA(Thr) + L-threonine + ATP = L-threonyl-tRNA(Thr) + AMP + diphosphate + H(+)</text>
        <dbReference type="Rhea" id="RHEA:24624"/>
        <dbReference type="Rhea" id="RHEA-COMP:9670"/>
        <dbReference type="Rhea" id="RHEA-COMP:9704"/>
        <dbReference type="ChEBI" id="CHEBI:15378"/>
        <dbReference type="ChEBI" id="CHEBI:30616"/>
        <dbReference type="ChEBI" id="CHEBI:33019"/>
        <dbReference type="ChEBI" id="CHEBI:57926"/>
        <dbReference type="ChEBI" id="CHEBI:78442"/>
        <dbReference type="ChEBI" id="CHEBI:78534"/>
        <dbReference type="ChEBI" id="CHEBI:456215"/>
        <dbReference type="EC" id="6.1.1.3"/>
    </reaction>
</comment>
<evidence type="ECO:0000256" key="7">
    <source>
        <dbReference type="ARBA" id="ARBA00022741"/>
    </source>
</evidence>
<keyword evidence="8 14" id="KW-0862">Zinc</keyword>
<dbReference type="GO" id="GO:0006435">
    <property type="term" value="P:threonyl-tRNA aminoacylation"/>
    <property type="evidence" value="ECO:0007669"/>
    <property type="project" value="UniProtKB-UniRule"/>
</dbReference>
<keyword evidence="6 14" id="KW-0479">Metal-binding</keyword>
<dbReference type="InterPro" id="IPR018163">
    <property type="entry name" value="Thr/Ala-tRNA-synth_IIc_edit"/>
</dbReference>
<dbReference type="EMBL" id="SNYO01000013">
    <property type="protein sequence ID" value="TDQ47282.1"/>
    <property type="molecule type" value="Genomic_DNA"/>
</dbReference>
<gene>
    <name evidence="14" type="primary">thrS</name>
    <name evidence="17" type="ORF">EV188_11327</name>
</gene>
<feature type="binding site" evidence="14">
    <location>
        <position position="551"/>
    </location>
    <ligand>
        <name>Zn(2+)</name>
        <dbReference type="ChEBI" id="CHEBI:29105"/>
        <note>catalytic</note>
    </ligand>
</feature>
<dbReference type="InterPro" id="IPR004154">
    <property type="entry name" value="Anticodon-bd"/>
</dbReference>
<comment type="caution">
    <text evidence="17">The sequence shown here is derived from an EMBL/GenBank/DDBJ whole genome shotgun (WGS) entry which is preliminary data.</text>
</comment>
<name>A0A4R6UKY9_9PSEU</name>
<dbReference type="InterPro" id="IPR045864">
    <property type="entry name" value="aa-tRNA-synth_II/BPL/LPL"/>
</dbReference>
<evidence type="ECO:0000256" key="14">
    <source>
        <dbReference type="HAMAP-Rule" id="MF_00184"/>
    </source>
</evidence>
<evidence type="ECO:0000256" key="13">
    <source>
        <dbReference type="ARBA" id="ARBA00049515"/>
    </source>
</evidence>
<dbReference type="SMART" id="SM00863">
    <property type="entry name" value="tRNA_SAD"/>
    <property type="match status" value="1"/>
</dbReference>
<dbReference type="CDD" id="cd00771">
    <property type="entry name" value="ThrRS_core"/>
    <property type="match status" value="1"/>
</dbReference>
<evidence type="ECO:0000256" key="1">
    <source>
        <dbReference type="ARBA" id="ARBA00004496"/>
    </source>
</evidence>
<dbReference type="InterPro" id="IPR006195">
    <property type="entry name" value="aa-tRNA-synth_II"/>
</dbReference>
<dbReference type="Pfam" id="PF03129">
    <property type="entry name" value="HGTP_anticodon"/>
    <property type="match status" value="1"/>
</dbReference>
<dbReference type="Pfam" id="PF00587">
    <property type="entry name" value="tRNA-synt_2b"/>
    <property type="match status" value="1"/>
</dbReference>
<dbReference type="OrthoDB" id="9802304at2"/>
<dbReference type="InterPro" id="IPR047246">
    <property type="entry name" value="ThrRS_anticodon"/>
</dbReference>
<dbReference type="Gene3D" id="3.30.980.10">
    <property type="entry name" value="Threonyl-trna Synthetase, Chain A, domain 2"/>
    <property type="match status" value="1"/>
</dbReference>
<evidence type="ECO:0000256" key="10">
    <source>
        <dbReference type="ARBA" id="ARBA00022884"/>
    </source>
</evidence>
<evidence type="ECO:0000313" key="18">
    <source>
        <dbReference type="Proteomes" id="UP000295705"/>
    </source>
</evidence>
<dbReference type="PANTHER" id="PTHR11451">
    <property type="entry name" value="THREONINE-TRNA LIGASE"/>
    <property type="match status" value="1"/>
</dbReference>
<evidence type="ECO:0000256" key="5">
    <source>
        <dbReference type="ARBA" id="ARBA00022598"/>
    </source>
</evidence>
<accession>A0A4R6UKY9</accession>
<keyword evidence="10 14" id="KW-0694">RNA-binding</keyword>
<dbReference type="PROSITE" id="PS50862">
    <property type="entry name" value="AA_TRNA_LIGASE_II"/>
    <property type="match status" value="1"/>
</dbReference>
<dbReference type="GO" id="GO:0000049">
    <property type="term" value="F:tRNA binding"/>
    <property type="evidence" value="ECO:0007669"/>
    <property type="project" value="UniProtKB-KW"/>
</dbReference>
<dbReference type="GO" id="GO:0005737">
    <property type="term" value="C:cytoplasm"/>
    <property type="evidence" value="ECO:0007669"/>
    <property type="project" value="UniProtKB-SubCell"/>
</dbReference>
<evidence type="ECO:0000259" key="15">
    <source>
        <dbReference type="PROSITE" id="PS50862"/>
    </source>
</evidence>
<feature type="binding site" evidence="14">
    <location>
        <position position="424"/>
    </location>
    <ligand>
        <name>Zn(2+)</name>
        <dbReference type="ChEBI" id="CHEBI:29105"/>
        <note>catalytic</note>
    </ligand>
</feature>
<evidence type="ECO:0000256" key="11">
    <source>
        <dbReference type="ARBA" id="ARBA00022917"/>
    </source>
</evidence>
<evidence type="ECO:0000256" key="4">
    <source>
        <dbReference type="ARBA" id="ARBA00022555"/>
    </source>
</evidence>
<dbReference type="GO" id="GO:0046872">
    <property type="term" value="F:metal ion binding"/>
    <property type="evidence" value="ECO:0007669"/>
    <property type="project" value="UniProtKB-KW"/>
</dbReference>
<dbReference type="SUPFAM" id="SSF52954">
    <property type="entry name" value="Class II aaRS ABD-related"/>
    <property type="match status" value="1"/>
</dbReference>
<dbReference type="GO" id="GO:0004829">
    <property type="term" value="F:threonine-tRNA ligase activity"/>
    <property type="evidence" value="ECO:0007669"/>
    <property type="project" value="UniProtKB-UniRule"/>
</dbReference>
<feature type="binding site" evidence="14">
    <location>
        <position position="373"/>
    </location>
    <ligand>
        <name>Zn(2+)</name>
        <dbReference type="ChEBI" id="CHEBI:29105"/>
        <note>catalytic</note>
    </ligand>
</feature>
<comment type="subunit">
    <text evidence="14">Homodimer.</text>
</comment>
<dbReference type="EC" id="6.1.1.3" evidence="14"/>
<dbReference type="Gene3D" id="3.30.930.10">
    <property type="entry name" value="Bira Bifunctional Protein, Domain 2"/>
    <property type="match status" value="1"/>
</dbReference>
<dbReference type="InterPro" id="IPR033728">
    <property type="entry name" value="ThrRS_core"/>
</dbReference>
<feature type="domain" description="Aminoacyl-transfer RNA synthetases class-II family profile" evidence="15">
    <location>
        <begin position="299"/>
        <end position="574"/>
    </location>
</feature>
<keyword evidence="11 14" id="KW-0648">Protein biosynthesis</keyword>
<evidence type="ECO:0000259" key="16">
    <source>
        <dbReference type="PROSITE" id="PS51880"/>
    </source>
</evidence>
<dbReference type="InterPro" id="IPR002320">
    <property type="entry name" value="Thr-tRNA-ligase_IIa"/>
</dbReference>
<comment type="subcellular location">
    <subcellularLocation>
        <location evidence="1 14">Cytoplasm</location>
    </subcellularLocation>
</comment>
<dbReference type="InterPro" id="IPR036621">
    <property type="entry name" value="Anticodon-bd_dom_sf"/>
</dbReference>
<dbReference type="InterPro" id="IPR004095">
    <property type="entry name" value="TGS"/>
</dbReference>
<comment type="cofactor">
    <cofactor evidence="14">
        <name>Zn(2+)</name>
        <dbReference type="ChEBI" id="CHEBI:29105"/>
    </cofactor>
    <text evidence="14">Binds 1 zinc ion per subunit.</text>
</comment>
<dbReference type="PRINTS" id="PR01047">
    <property type="entry name" value="TRNASYNTHTHR"/>
</dbReference>
<comment type="caution">
    <text evidence="14">Lacks conserved residue(s) required for the propagation of feature annotation.</text>
</comment>